<evidence type="ECO:0000256" key="5">
    <source>
        <dbReference type="ARBA" id="ARBA00023065"/>
    </source>
</evidence>
<keyword evidence="7" id="KW-0628">Postsynaptic cell membrane</keyword>
<evidence type="ECO:0000256" key="4">
    <source>
        <dbReference type="ARBA" id="ARBA00023018"/>
    </source>
</evidence>
<dbReference type="CDD" id="cd19063">
    <property type="entry name" value="LGIC_TM_5-HT3"/>
    <property type="match status" value="1"/>
</dbReference>
<sequence>MIQGSTVAQILQESREKLQTRGEWELADISASHTALELNEGKYSDMKYFIHFSLYAMNLLIPSCFLITVDLFSFLLSSQSVDRSLFKTTLILGYTVFLLIMSDLLPVTGETPLINVFFCVSLVLMVVSLLETVLITNIQFSSSQYSQVLQYLAVVVFIPPVKKSNRVTVFFNPSPRAPVMNNPNSSSISSRAAQSVPGDGTADKPVLDELRRLTTNP</sequence>
<evidence type="ECO:0000256" key="1">
    <source>
        <dbReference type="ARBA" id="ARBA00022448"/>
    </source>
</evidence>
<evidence type="ECO:0000256" key="13">
    <source>
        <dbReference type="SAM" id="MobiDB-lite"/>
    </source>
</evidence>
<feature type="compositionally biased region" description="Basic and acidic residues" evidence="13">
    <location>
        <begin position="201"/>
        <end position="217"/>
    </location>
</feature>
<feature type="domain" description="Neurotransmitter-gated ion-channel transmembrane" evidence="15">
    <location>
        <begin position="59"/>
        <end position="149"/>
    </location>
</feature>
<gene>
    <name evidence="16" type="ORF">JOB18_019970</name>
</gene>
<keyword evidence="6 16" id="KW-0675">Receptor</keyword>
<proteinExistence type="predicted"/>
<keyword evidence="14" id="KW-0812">Transmembrane</keyword>
<feature type="region of interest" description="Disordered" evidence="13">
    <location>
        <begin position="179"/>
        <end position="217"/>
    </location>
</feature>
<evidence type="ECO:0000256" key="3">
    <source>
        <dbReference type="ARBA" id="ARBA00022729"/>
    </source>
</evidence>
<dbReference type="InterPro" id="IPR006029">
    <property type="entry name" value="Neurotrans-gated_channel_TM"/>
</dbReference>
<dbReference type="PANTHER" id="PTHR18945">
    <property type="entry name" value="NEUROTRANSMITTER GATED ION CHANNEL"/>
    <property type="match status" value="1"/>
</dbReference>
<evidence type="ECO:0000259" key="15">
    <source>
        <dbReference type="Pfam" id="PF02932"/>
    </source>
</evidence>
<dbReference type="InterPro" id="IPR006201">
    <property type="entry name" value="Neur_channel"/>
</dbReference>
<evidence type="ECO:0000256" key="2">
    <source>
        <dbReference type="ARBA" id="ARBA00022475"/>
    </source>
</evidence>
<keyword evidence="9" id="KW-0407">Ion channel</keyword>
<comment type="caution">
    <text evidence="16">The sequence shown here is derived from an EMBL/GenBank/DDBJ whole genome shotgun (WGS) entry which is preliminary data.</text>
</comment>
<organism evidence="16 17">
    <name type="scientific">Solea senegalensis</name>
    <name type="common">Senegalese sole</name>
    <dbReference type="NCBI Taxonomy" id="28829"/>
    <lineage>
        <taxon>Eukaryota</taxon>
        <taxon>Metazoa</taxon>
        <taxon>Chordata</taxon>
        <taxon>Craniata</taxon>
        <taxon>Vertebrata</taxon>
        <taxon>Euteleostomi</taxon>
        <taxon>Actinopterygii</taxon>
        <taxon>Neopterygii</taxon>
        <taxon>Teleostei</taxon>
        <taxon>Neoteleostei</taxon>
        <taxon>Acanthomorphata</taxon>
        <taxon>Carangaria</taxon>
        <taxon>Pleuronectiformes</taxon>
        <taxon>Pleuronectoidei</taxon>
        <taxon>Soleidae</taxon>
        <taxon>Solea</taxon>
    </lineage>
</organism>
<dbReference type="GO" id="GO:0045211">
    <property type="term" value="C:postsynaptic membrane"/>
    <property type="evidence" value="ECO:0007669"/>
    <property type="project" value="UniProtKB-SubCell"/>
</dbReference>
<name>A0AAV6SAS8_SOLSE</name>
<dbReference type="GO" id="GO:0005216">
    <property type="term" value="F:monoatomic ion channel activity"/>
    <property type="evidence" value="ECO:0007669"/>
    <property type="project" value="InterPro"/>
</dbReference>
<keyword evidence="5" id="KW-0406">Ion transport</keyword>
<evidence type="ECO:0000256" key="6">
    <source>
        <dbReference type="ARBA" id="ARBA00023170"/>
    </source>
</evidence>
<comment type="subcellular location">
    <subcellularLocation>
        <location evidence="10">Postsynaptic cell membrane</location>
        <topology evidence="10">Multi-pass membrane protein</topology>
    </subcellularLocation>
</comment>
<keyword evidence="14" id="KW-1133">Transmembrane helix</keyword>
<evidence type="ECO:0000256" key="14">
    <source>
        <dbReference type="SAM" id="Phobius"/>
    </source>
</evidence>
<keyword evidence="1" id="KW-0813">Transport</keyword>
<reference evidence="16 17" key="1">
    <citation type="journal article" date="2021" name="Sci. Rep.">
        <title>Chromosome anchoring in Senegalese sole (Solea senegalensis) reveals sex-associated markers and genome rearrangements in flatfish.</title>
        <authorList>
            <person name="Guerrero-Cozar I."/>
            <person name="Gomez-Garrido J."/>
            <person name="Berbel C."/>
            <person name="Martinez-Blanch J.F."/>
            <person name="Alioto T."/>
            <person name="Claros M.G."/>
            <person name="Gagnaire P.A."/>
            <person name="Manchado M."/>
        </authorList>
    </citation>
    <scope>NUCLEOTIDE SEQUENCE [LARGE SCALE GENOMIC DNA]</scope>
    <source>
        <strain evidence="16">Sse05_10M</strain>
    </source>
</reference>
<keyword evidence="2" id="KW-1003">Cell membrane</keyword>
<accession>A0AAV6SAS8</accession>
<dbReference type="Proteomes" id="UP000693946">
    <property type="component" value="Linkage Group LG14"/>
</dbReference>
<feature type="compositionally biased region" description="Low complexity" evidence="13">
    <location>
        <begin position="181"/>
        <end position="190"/>
    </location>
</feature>
<dbReference type="InterPro" id="IPR049944">
    <property type="entry name" value="LGIC_TM_5-HT3"/>
</dbReference>
<feature type="transmembrane region" description="Helical" evidence="14">
    <location>
        <begin position="84"/>
        <end position="101"/>
    </location>
</feature>
<keyword evidence="14" id="KW-0472">Membrane</keyword>
<dbReference type="GO" id="GO:0004888">
    <property type="term" value="F:transmembrane signaling receptor activity"/>
    <property type="evidence" value="ECO:0007669"/>
    <property type="project" value="InterPro"/>
</dbReference>
<dbReference type="AlphaFoldDB" id="A0AAV6SAS8"/>
<feature type="transmembrane region" description="Helical" evidence="14">
    <location>
        <begin position="48"/>
        <end position="72"/>
    </location>
</feature>
<evidence type="ECO:0000313" key="17">
    <source>
        <dbReference type="Proteomes" id="UP000693946"/>
    </source>
</evidence>
<evidence type="ECO:0000256" key="10">
    <source>
        <dbReference type="ARBA" id="ARBA00034104"/>
    </source>
</evidence>
<keyword evidence="17" id="KW-1185">Reference proteome</keyword>
<protein>
    <submittedName>
        <fullName evidence="16">5-hydroxytryptamine receptor 3A-like</fullName>
    </submittedName>
</protein>
<feature type="transmembrane region" description="Helical" evidence="14">
    <location>
        <begin position="113"/>
        <end position="135"/>
    </location>
</feature>
<evidence type="ECO:0000256" key="9">
    <source>
        <dbReference type="ARBA" id="ARBA00023303"/>
    </source>
</evidence>
<evidence type="ECO:0000256" key="12">
    <source>
        <dbReference type="ARBA" id="ARBA00037540"/>
    </source>
</evidence>
<evidence type="ECO:0000256" key="8">
    <source>
        <dbReference type="ARBA" id="ARBA00023286"/>
    </source>
</evidence>
<keyword evidence="3" id="KW-0732">Signal</keyword>
<evidence type="ECO:0000313" key="16">
    <source>
        <dbReference type="EMBL" id="KAG7513915.1"/>
    </source>
</evidence>
<evidence type="ECO:0000256" key="7">
    <source>
        <dbReference type="ARBA" id="ARBA00023257"/>
    </source>
</evidence>
<comment type="catalytic activity">
    <reaction evidence="11">
        <text>Ca(2+)(in) = Ca(2+)(out)</text>
        <dbReference type="Rhea" id="RHEA:29671"/>
        <dbReference type="ChEBI" id="CHEBI:29108"/>
    </reaction>
</comment>
<evidence type="ECO:0000256" key="11">
    <source>
        <dbReference type="ARBA" id="ARBA00036634"/>
    </source>
</evidence>
<dbReference type="Pfam" id="PF02932">
    <property type="entry name" value="Neur_chan_memb"/>
    <property type="match status" value="1"/>
</dbReference>
<keyword evidence="8" id="KW-1071">Ligand-gated ion channel</keyword>
<comment type="function">
    <text evidence="12">Forms serotonin (5-hydroxytryptamine/5-HT3)-activated cation-selective channel complexes, which when activated cause fast, depolarizing responses in neurons.</text>
</comment>
<keyword evidence="4" id="KW-0770">Synapse</keyword>
<dbReference type="EMBL" id="JAGKHQ010000006">
    <property type="protein sequence ID" value="KAG7513915.1"/>
    <property type="molecule type" value="Genomic_DNA"/>
</dbReference>